<protein>
    <submittedName>
        <fullName evidence="2">Uncharacterized protein</fullName>
    </submittedName>
</protein>
<dbReference type="AlphaFoldDB" id="A0A420DHE9"/>
<evidence type="ECO:0000313" key="3">
    <source>
        <dbReference type="Proteomes" id="UP000284407"/>
    </source>
</evidence>
<keyword evidence="1" id="KW-1133">Transmembrane helix</keyword>
<reference evidence="2 3" key="1">
    <citation type="submission" date="2018-09" db="EMBL/GenBank/DDBJ databases">
        <title>Genomic Encyclopedia of Archaeal and Bacterial Type Strains, Phase II (KMG-II): from individual species to whole genera.</title>
        <authorList>
            <person name="Goeker M."/>
        </authorList>
    </citation>
    <scope>NUCLEOTIDE SEQUENCE [LARGE SCALE GENOMIC DNA]</scope>
    <source>
        <strain evidence="2 3">DSM 11458</strain>
    </source>
</reference>
<organism evidence="2 3">
    <name type="scientific">Sulfitobacter guttiformis</name>
    <dbReference type="NCBI Taxonomy" id="74349"/>
    <lineage>
        <taxon>Bacteria</taxon>
        <taxon>Pseudomonadati</taxon>
        <taxon>Pseudomonadota</taxon>
        <taxon>Alphaproteobacteria</taxon>
        <taxon>Rhodobacterales</taxon>
        <taxon>Roseobacteraceae</taxon>
        <taxon>Sulfitobacter</taxon>
    </lineage>
</organism>
<keyword evidence="3" id="KW-1185">Reference proteome</keyword>
<comment type="caution">
    <text evidence="2">The sequence shown here is derived from an EMBL/GenBank/DDBJ whole genome shotgun (WGS) entry which is preliminary data.</text>
</comment>
<evidence type="ECO:0000256" key="1">
    <source>
        <dbReference type="SAM" id="Phobius"/>
    </source>
</evidence>
<dbReference type="EMBL" id="RAQK01000002">
    <property type="protein sequence ID" value="RKE93658.1"/>
    <property type="molecule type" value="Genomic_DNA"/>
</dbReference>
<proteinExistence type="predicted"/>
<feature type="transmembrane region" description="Helical" evidence="1">
    <location>
        <begin position="15"/>
        <end position="34"/>
    </location>
</feature>
<gene>
    <name evidence="2" type="ORF">C8N30_2738</name>
</gene>
<evidence type="ECO:0000313" key="2">
    <source>
        <dbReference type="EMBL" id="RKE93658.1"/>
    </source>
</evidence>
<keyword evidence="1" id="KW-0472">Membrane</keyword>
<keyword evidence="1" id="KW-0812">Transmembrane</keyword>
<name>A0A420DHE9_9RHOB</name>
<dbReference type="Proteomes" id="UP000284407">
    <property type="component" value="Unassembled WGS sequence"/>
</dbReference>
<sequence>MFYFDLTNRSSPDKFRDVVTATLSLAALLFFVPAA</sequence>
<accession>A0A420DHE9</accession>